<dbReference type="Gene3D" id="3.60.110.10">
    <property type="entry name" value="Carbon-nitrogen hydrolase"/>
    <property type="match status" value="1"/>
</dbReference>
<evidence type="ECO:0000313" key="4">
    <source>
        <dbReference type="EMBL" id="SJX63705.1"/>
    </source>
</evidence>
<keyword evidence="1" id="KW-0378">Hydrolase</keyword>
<feature type="compositionally biased region" description="Basic and acidic residues" evidence="2">
    <location>
        <begin position="134"/>
        <end position="144"/>
    </location>
</feature>
<dbReference type="Proteomes" id="UP000239563">
    <property type="component" value="Chromosome IX"/>
</dbReference>
<feature type="region of interest" description="Disordered" evidence="2">
    <location>
        <begin position="110"/>
        <end position="144"/>
    </location>
</feature>
<feature type="domain" description="CN hydrolase" evidence="3">
    <location>
        <begin position="42"/>
        <end position="442"/>
    </location>
</feature>
<gene>
    <name evidence="4" type="ORF">SRS1_14455</name>
</gene>
<dbReference type="Pfam" id="PF00795">
    <property type="entry name" value="CN_hydrolase"/>
    <property type="match status" value="1"/>
</dbReference>
<evidence type="ECO:0000256" key="2">
    <source>
        <dbReference type="SAM" id="MobiDB-lite"/>
    </source>
</evidence>
<dbReference type="PANTHER" id="PTHR43674:SF16">
    <property type="entry name" value="CARBON-NITROGEN FAMILY, PUTATIVE (AFU_ORTHOLOGUE AFUA_5G02350)-RELATED"/>
    <property type="match status" value="1"/>
</dbReference>
<reference evidence="4 5" key="1">
    <citation type="submission" date="2017-02" db="EMBL/GenBank/DDBJ databases">
        <authorList>
            <person name="Peterson S.W."/>
        </authorList>
    </citation>
    <scope>NUCLEOTIDE SEQUENCE [LARGE SCALE GENOMIC DNA]</scope>
    <source>
        <strain evidence="4 5">SRS1_H2-8</strain>
    </source>
</reference>
<evidence type="ECO:0000256" key="1">
    <source>
        <dbReference type="ARBA" id="ARBA00022801"/>
    </source>
</evidence>
<feature type="region of interest" description="Disordered" evidence="2">
    <location>
        <begin position="182"/>
        <end position="218"/>
    </location>
</feature>
<dbReference type="SUPFAM" id="SSF56317">
    <property type="entry name" value="Carbon-nitrogen hydrolase"/>
    <property type="match status" value="1"/>
</dbReference>
<evidence type="ECO:0000259" key="3">
    <source>
        <dbReference type="PROSITE" id="PS50263"/>
    </source>
</evidence>
<dbReference type="CDD" id="cd07197">
    <property type="entry name" value="nitrilase"/>
    <property type="match status" value="1"/>
</dbReference>
<sequence>MASTSASIDVIGSFSSDTPHRGALLSPTPLKTESGAAKDALIHIAVAQVLPDESGLHAADEARDEGQAGLEKLEQWASAAAQRGADVVVFPEYFLSGATHELWRRVREAQRNEAGRAQQQQQQGGSGEGQVTENDAKDGQKGAEGNEKAWIEVIIHVARKYDVDIVAGTVVELGTQPHADILADHPVSQPDVPAPSAKSNEHDKIPHRPPKKAKLGSNAQDHENELFNTSYYVSRHGQVLHRYTKQNLWHPERETLLHSQHHTHPEQHTGSSTFIIETKRGTRLRAAMAICWDLAWYSRFYQMIAPPYAADQVSDLDREGQAPGPDLIFAPTCWYASDGGPKALLWNGIGEAQMLDTLCLARAVELEAVLVMCNVSGPTLDADAIEQVRSQLIEQHRKGVSDDELETPLIGLGRSRICAPFLNVVAEVPDEREAMLLQSVDLNLLTDAREVYRMRYDHAQR</sequence>
<dbReference type="AlphaFoldDB" id="A0A2N8UFF3"/>
<evidence type="ECO:0000313" key="5">
    <source>
        <dbReference type="Proteomes" id="UP000239563"/>
    </source>
</evidence>
<dbReference type="PANTHER" id="PTHR43674">
    <property type="entry name" value="NITRILASE C965.09-RELATED"/>
    <property type="match status" value="1"/>
</dbReference>
<accession>A0A2N8UFF3</accession>
<dbReference type="EMBL" id="LT795062">
    <property type="protein sequence ID" value="SJX63705.1"/>
    <property type="molecule type" value="Genomic_DNA"/>
</dbReference>
<dbReference type="GO" id="GO:0016811">
    <property type="term" value="F:hydrolase activity, acting on carbon-nitrogen (but not peptide) bonds, in linear amides"/>
    <property type="evidence" value="ECO:0007669"/>
    <property type="project" value="TreeGrafter"/>
</dbReference>
<dbReference type="InterPro" id="IPR036526">
    <property type="entry name" value="C-N_Hydrolase_sf"/>
</dbReference>
<organism evidence="4 5">
    <name type="scientific">Sporisorium reilianum f. sp. reilianum</name>
    <dbReference type="NCBI Taxonomy" id="72559"/>
    <lineage>
        <taxon>Eukaryota</taxon>
        <taxon>Fungi</taxon>
        <taxon>Dikarya</taxon>
        <taxon>Basidiomycota</taxon>
        <taxon>Ustilaginomycotina</taxon>
        <taxon>Ustilaginomycetes</taxon>
        <taxon>Ustilaginales</taxon>
        <taxon>Ustilaginaceae</taxon>
        <taxon>Sporisorium</taxon>
    </lineage>
</organism>
<dbReference type="PROSITE" id="PS50263">
    <property type="entry name" value="CN_HYDROLASE"/>
    <property type="match status" value="1"/>
</dbReference>
<dbReference type="InterPro" id="IPR003010">
    <property type="entry name" value="C-N_Hydrolase"/>
</dbReference>
<name>A0A2N8UFF3_9BASI</name>
<protein>
    <recommendedName>
        <fullName evidence="3">CN hydrolase domain-containing protein</fullName>
    </recommendedName>
</protein>
<dbReference type="InterPro" id="IPR050345">
    <property type="entry name" value="Aliph_Amidase/BUP"/>
</dbReference>
<proteinExistence type="predicted"/>